<protein>
    <submittedName>
        <fullName evidence="1">ATP-dependent DNA helicase PIF1</fullName>
    </submittedName>
</protein>
<dbReference type="OrthoDB" id="3943268at2759"/>
<accession>A0A8H4JE71</accession>
<dbReference type="Gene3D" id="3.40.50.300">
    <property type="entry name" value="P-loop containing nucleotide triphosphate hydrolases"/>
    <property type="match status" value="1"/>
</dbReference>
<dbReference type="InterPro" id="IPR027417">
    <property type="entry name" value="P-loop_NTPase"/>
</dbReference>
<keyword evidence="1" id="KW-0378">Hydrolase</keyword>
<evidence type="ECO:0000313" key="1">
    <source>
        <dbReference type="EMBL" id="KAF4420589.1"/>
    </source>
</evidence>
<gene>
    <name evidence="1" type="ORF">F53441_14375</name>
</gene>
<feature type="non-terminal residue" evidence="1">
    <location>
        <position position="289"/>
    </location>
</feature>
<proteinExistence type="predicted"/>
<reference evidence="1" key="1">
    <citation type="submission" date="2020-01" db="EMBL/GenBank/DDBJ databases">
        <title>Identification and distribution of gene clusters putatively required for synthesis of sphingolipid metabolism inhibitors in phylogenetically diverse species of the filamentous fungus Fusarium.</title>
        <authorList>
            <person name="Kim H.-S."/>
            <person name="Busman M."/>
            <person name="Brown D.W."/>
            <person name="Divon H."/>
            <person name="Uhlig S."/>
            <person name="Proctor R.H."/>
        </authorList>
    </citation>
    <scope>NUCLEOTIDE SEQUENCE</scope>
    <source>
        <strain evidence="1">NRRL 53441</strain>
    </source>
</reference>
<keyword evidence="1" id="KW-0547">Nucleotide-binding</keyword>
<dbReference type="GO" id="GO:0004386">
    <property type="term" value="F:helicase activity"/>
    <property type="evidence" value="ECO:0007669"/>
    <property type="project" value="UniProtKB-KW"/>
</dbReference>
<sequence length="289" mass="32646">MEEYLGWLRQFRSSMFPVVHVWGGQPGRGPEVSTLKHCDTEQLPKNVFVFDGQVVLITDQDKSKGLNGKQGRKIGRQIKGLIVQQVELEAAVADSDDEAADPLTGEARRQPKVEYVWDIQATHGSRIARNHYAVNLQFPSQLQPEMLSNFREISRLWHQFLARTDGDFGNRKRRAHNDDDSVPAVDRAANRQRLTIDREATLPRLPQDIDVAPRYEDAEIDAGLKRMLGEDAGWKTPQQRDGMYRIMQLENNGIRSELLIVVLPTGGGKSIFFMLPAFMEDEQGRGGGP</sequence>
<dbReference type="EMBL" id="JAADJG010001219">
    <property type="protein sequence ID" value="KAF4420589.1"/>
    <property type="molecule type" value="Genomic_DNA"/>
</dbReference>
<evidence type="ECO:0000313" key="2">
    <source>
        <dbReference type="Proteomes" id="UP000605986"/>
    </source>
</evidence>
<name>A0A8H4JE71_9HYPO</name>
<organism evidence="1 2">
    <name type="scientific">Fusarium austroafricanum</name>
    <dbReference type="NCBI Taxonomy" id="2364996"/>
    <lineage>
        <taxon>Eukaryota</taxon>
        <taxon>Fungi</taxon>
        <taxon>Dikarya</taxon>
        <taxon>Ascomycota</taxon>
        <taxon>Pezizomycotina</taxon>
        <taxon>Sordariomycetes</taxon>
        <taxon>Hypocreomycetidae</taxon>
        <taxon>Hypocreales</taxon>
        <taxon>Nectriaceae</taxon>
        <taxon>Fusarium</taxon>
        <taxon>Fusarium concolor species complex</taxon>
    </lineage>
</organism>
<keyword evidence="1" id="KW-0067">ATP-binding</keyword>
<dbReference type="Proteomes" id="UP000605986">
    <property type="component" value="Unassembled WGS sequence"/>
</dbReference>
<keyword evidence="2" id="KW-1185">Reference proteome</keyword>
<dbReference type="AlphaFoldDB" id="A0A8H4JE71"/>
<comment type="caution">
    <text evidence="1">The sequence shown here is derived from an EMBL/GenBank/DDBJ whole genome shotgun (WGS) entry which is preliminary data.</text>
</comment>
<keyword evidence="1" id="KW-0347">Helicase</keyword>